<dbReference type="EMBL" id="WIGN01000002">
    <property type="protein sequence ID" value="KAF6821278.1"/>
    <property type="molecule type" value="Genomic_DNA"/>
</dbReference>
<evidence type="ECO:0000256" key="1">
    <source>
        <dbReference type="SAM" id="MobiDB-lite"/>
    </source>
</evidence>
<comment type="caution">
    <text evidence="2">The sequence shown here is derived from an EMBL/GenBank/DDBJ whole genome shotgun (WGS) entry which is preliminary data.</text>
</comment>
<proteinExistence type="predicted"/>
<gene>
    <name evidence="2" type="ORF">CSOJ01_00284</name>
</gene>
<feature type="region of interest" description="Disordered" evidence="1">
    <location>
        <begin position="1"/>
        <end position="27"/>
    </location>
</feature>
<evidence type="ECO:0000313" key="2">
    <source>
        <dbReference type="EMBL" id="KAF6821278.1"/>
    </source>
</evidence>
<dbReference type="Proteomes" id="UP000652219">
    <property type="component" value="Unassembled WGS sequence"/>
</dbReference>
<name>A0A8H6JY98_9PEZI</name>
<accession>A0A8H6JY98</accession>
<protein>
    <submittedName>
        <fullName evidence="2">Uncharacterized protein</fullName>
    </submittedName>
</protein>
<evidence type="ECO:0000313" key="3">
    <source>
        <dbReference type="Proteomes" id="UP000652219"/>
    </source>
</evidence>
<dbReference type="AlphaFoldDB" id="A0A8H6JY98"/>
<sequence length="101" mass="10998">MPQGIASYRTANPDRHGGSVKKSDRGFTPDFHLVINAPPAAAADEEPEASKECLSSDDHHLDQGLLSYFWVTSDVSRVPKVDDTFSYGTRNPVLISPVSLI</sequence>
<feature type="compositionally biased region" description="Basic and acidic residues" evidence="1">
    <location>
        <begin position="12"/>
        <end position="27"/>
    </location>
</feature>
<organism evidence="2 3">
    <name type="scientific">Colletotrichum sojae</name>
    <dbReference type="NCBI Taxonomy" id="2175907"/>
    <lineage>
        <taxon>Eukaryota</taxon>
        <taxon>Fungi</taxon>
        <taxon>Dikarya</taxon>
        <taxon>Ascomycota</taxon>
        <taxon>Pezizomycotina</taxon>
        <taxon>Sordariomycetes</taxon>
        <taxon>Hypocreomycetidae</taxon>
        <taxon>Glomerellales</taxon>
        <taxon>Glomerellaceae</taxon>
        <taxon>Colletotrichum</taxon>
        <taxon>Colletotrichum orchidearum species complex</taxon>
    </lineage>
</organism>
<reference evidence="2 3" key="1">
    <citation type="journal article" date="2020" name="Phytopathology">
        <title>Genome Sequence Resources of Colletotrichum truncatum, C. plurivorum, C. musicola, and C. sojae: Four Species Pathogenic to Soybean (Glycine max).</title>
        <authorList>
            <person name="Rogerio F."/>
            <person name="Boufleur T.R."/>
            <person name="Ciampi-Guillardi M."/>
            <person name="Sukno S.A."/>
            <person name="Thon M.R."/>
            <person name="Massola Junior N.S."/>
            <person name="Baroncelli R."/>
        </authorList>
    </citation>
    <scope>NUCLEOTIDE SEQUENCE [LARGE SCALE GENOMIC DNA]</scope>
    <source>
        <strain evidence="2 3">LFN0009</strain>
    </source>
</reference>
<keyword evidence="3" id="KW-1185">Reference proteome</keyword>